<evidence type="ECO:0000259" key="10">
    <source>
        <dbReference type="Pfam" id="PF03946"/>
    </source>
</evidence>
<dbReference type="GO" id="GO:0070180">
    <property type="term" value="F:large ribosomal subunit rRNA binding"/>
    <property type="evidence" value="ECO:0007669"/>
    <property type="project" value="TreeGrafter"/>
</dbReference>
<comment type="similarity">
    <text evidence="1 8">Belongs to the universal ribosomal protein uL11 family.</text>
</comment>
<dbReference type="InterPro" id="IPR000911">
    <property type="entry name" value="Ribosomal_uL11"/>
</dbReference>
<keyword evidence="5 8" id="KW-0689">Ribosomal protein</keyword>
<dbReference type="InterPro" id="IPR036769">
    <property type="entry name" value="Ribosomal_uL11_C_sf"/>
</dbReference>
<dbReference type="AlphaFoldDB" id="A0A2R5GB72"/>
<dbReference type="PANTHER" id="PTHR11661">
    <property type="entry name" value="60S RIBOSOMAL PROTEIN L12"/>
    <property type="match status" value="1"/>
</dbReference>
<dbReference type="GO" id="GO:0006412">
    <property type="term" value="P:translation"/>
    <property type="evidence" value="ECO:0007669"/>
    <property type="project" value="InterPro"/>
</dbReference>
<evidence type="ECO:0000256" key="6">
    <source>
        <dbReference type="ARBA" id="ARBA00023274"/>
    </source>
</evidence>
<dbReference type="OrthoDB" id="1091498at2759"/>
<dbReference type="FunFam" id="3.30.1550.10:FF:000006">
    <property type="entry name" value="50S ribosomal protein L11"/>
    <property type="match status" value="1"/>
</dbReference>
<name>A0A2R5GB72_9STRA</name>
<dbReference type="HAMAP" id="MF_00736">
    <property type="entry name" value="Ribosomal_uL11"/>
    <property type="match status" value="1"/>
</dbReference>
<keyword evidence="6 8" id="KW-0687">Ribonucleoprotein</keyword>
<dbReference type="Pfam" id="PF00298">
    <property type="entry name" value="Ribosomal_L11"/>
    <property type="match status" value="1"/>
</dbReference>
<reference evidence="11 12" key="1">
    <citation type="submission" date="2017-12" db="EMBL/GenBank/DDBJ databases">
        <title>Sequencing, de novo assembly and annotation of complete genome of a new Thraustochytrid species, strain FCC1311.</title>
        <authorList>
            <person name="Sedici K."/>
            <person name="Godart F."/>
            <person name="Aiese Cigliano R."/>
            <person name="Sanseverino W."/>
            <person name="Barakat M."/>
            <person name="Ortet P."/>
            <person name="Marechal E."/>
            <person name="Cagnac O."/>
            <person name="Amato A."/>
        </authorList>
    </citation>
    <scope>NUCLEOTIDE SEQUENCE [LARGE SCALE GENOMIC DNA]</scope>
</reference>
<gene>
    <name evidence="11" type="ORF">FCC1311_044702</name>
</gene>
<feature type="domain" description="Large ribosomal subunit protein uL11 C-terminal" evidence="9">
    <location>
        <begin position="72"/>
        <end position="142"/>
    </location>
</feature>
<accession>A0A2R5GB72</accession>
<dbReference type="NCBIfam" id="TIGR01632">
    <property type="entry name" value="L11_bact"/>
    <property type="match status" value="1"/>
</dbReference>
<keyword evidence="12" id="KW-1185">Reference proteome</keyword>
<comment type="caution">
    <text evidence="11">The sequence shown here is derived from an EMBL/GenBank/DDBJ whole genome shotgun (WGS) entry which is preliminary data.</text>
</comment>
<dbReference type="SMART" id="SM00649">
    <property type="entry name" value="RL11"/>
    <property type="match status" value="1"/>
</dbReference>
<keyword evidence="2" id="KW-0488">Methylation</keyword>
<dbReference type="SUPFAM" id="SSF54747">
    <property type="entry name" value="Ribosomal L11/L12e N-terminal domain"/>
    <property type="match status" value="1"/>
</dbReference>
<evidence type="ECO:0000256" key="7">
    <source>
        <dbReference type="ARBA" id="ARBA00040104"/>
    </source>
</evidence>
<dbReference type="CDD" id="cd00349">
    <property type="entry name" value="Ribosomal_L11"/>
    <property type="match status" value="1"/>
</dbReference>
<dbReference type="GO" id="GO:0003735">
    <property type="term" value="F:structural constituent of ribosome"/>
    <property type="evidence" value="ECO:0007669"/>
    <property type="project" value="InterPro"/>
</dbReference>
<evidence type="ECO:0000256" key="4">
    <source>
        <dbReference type="ARBA" id="ARBA00022884"/>
    </source>
</evidence>
<dbReference type="InParanoid" id="A0A2R5GB72"/>
<keyword evidence="3" id="KW-0699">rRNA-binding</keyword>
<dbReference type="InterPro" id="IPR036796">
    <property type="entry name" value="Ribosomal_uL11_N_sf"/>
</dbReference>
<proteinExistence type="inferred from homology"/>
<evidence type="ECO:0000313" key="12">
    <source>
        <dbReference type="Proteomes" id="UP000241890"/>
    </source>
</evidence>
<dbReference type="Gene3D" id="1.10.10.250">
    <property type="entry name" value="Ribosomal protein L11, C-terminal domain"/>
    <property type="match status" value="1"/>
</dbReference>
<evidence type="ECO:0000256" key="8">
    <source>
        <dbReference type="RuleBase" id="RU003978"/>
    </source>
</evidence>
<evidence type="ECO:0000256" key="5">
    <source>
        <dbReference type="ARBA" id="ARBA00022980"/>
    </source>
</evidence>
<dbReference type="PANTHER" id="PTHR11661:SF1">
    <property type="entry name" value="LARGE RIBOSOMAL SUBUNIT PROTEIN UL11M"/>
    <property type="match status" value="1"/>
</dbReference>
<dbReference type="EMBL" id="BEYU01000040">
    <property type="protein sequence ID" value="GBG28247.1"/>
    <property type="molecule type" value="Genomic_DNA"/>
</dbReference>
<dbReference type="FunFam" id="1.10.10.250:FF:000003">
    <property type="entry name" value="Mitochondrial ribosomal protein L11"/>
    <property type="match status" value="1"/>
</dbReference>
<dbReference type="InterPro" id="IPR006519">
    <property type="entry name" value="Ribosomal_uL11_bac-typ"/>
</dbReference>
<evidence type="ECO:0000256" key="2">
    <source>
        <dbReference type="ARBA" id="ARBA00022481"/>
    </source>
</evidence>
<organism evidence="11 12">
    <name type="scientific">Hondaea fermentalgiana</name>
    <dbReference type="NCBI Taxonomy" id="2315210"/>
    <lineage>
        <taxon>Eukaryota</taxon>
        <taxon>Sar</taxon>
        <taxon>Stramenopiles</taxon>
        <taxon>Bigyra</taxon>
        <taxon>Labyrinthulomycetes</taxon>
        <taxon>Thraustochytrida</taxon>
        <taxon>Thraustochytriidae</taxon>
        <taxon>Hondaea</taxon>
    </lineage>
</organism>
<dbReference type="Gene3D" id="3.30.1550.10">
    <property type="entry name" value="Ribosomal protein L11/L12, N-terminal domain"/>
    <property type="match status" value="1"/>
</dbReference>
<dbReference type="InterPro" id="IPR020783">
    <property type="entry name" value="Ribosomal_uL11_C"/>
</dbReference>
<dbReference type="Pfam" id="PF03946">
    <property type="entry name" value="Ribosomal_L11_N"/>
    <property type="match status" value="1"/>
</dbReference>
<dbReference type="InterPro" id="IPR020784">
    <property type="entry name" value="Ribosomal_uL11_N"/>
</dbReference>
<feature type="domain" description="Large ribosomal subunit protein uL11 N-terminal" evidence="10">
    <location>
        <begin position="9"/>
        <end position="67"/>
    </location>
</feature>
<evidence type="ECO:0000256" key="1">
    <source>
        <dbReference type="ARBA" id="ARBA00010537"/>
    </source>
</evidence>
<keyword evidence="4" id="KW-0694">RNA-binding</keyword>
<evidence type="ECO:0000256" key="3">
    <source>
        <dbReference type="ARBA" id="ARBA00022730"/>
    </source>
</evidence>
<evidence type="ECO:0000313" key="11">
    <source>
        <dbReference type="EMBL" id="GBG28247.1"/>
    </source>
</evidence>
<dbReference type="Proteomes" id="UP000241890">
    <property type="component" value="Unassembled WGS sequence"/>
</dbReference>
<sequence length="143" mass="14890">MSTAVKGIVRLIVPAGAAKPSPAIGQALGPLGVNMMEFCKSFNARTDEFKPEIPLPVVLTAFADRSFEFVAKTPSTSYLLKKAAGIEKGAAEPGTQVVATISVKAVYEVAKIKQTDPGLQDIPLQSICKSVLASAGSMGIKVV</sequence>
<dbReference type="SUPFAM" id="SSF46906">
    <property type="entry name" value="Ribosomal protein L11, C-terminal domain"/>
    <property type="match status" value="1"/>
</dbReference>
<protein>
    <recommendedName>
        <fullName evidence="7">Large ribosomal subunit protein uL11m</fullName>
    </recommendedName>
</protein>
<evidence type="ECO:0000259" key="9">
    <source>
        <dbReference type="Pfam" id="PF00298"/>
    </source>
</evidence>
<dbReference type="FunCoup" id="A0A2R5GB72">
    <property type="interactions" value="305"/>
</dbReference>
<dbReference type="GO" id="GO:0005762">
    <property type="term" value="C:mitochondrial large ribosomal subunit"/>
    <property type="evidence" value="ECO:0007669"/>
    <property type="project" value="TreeGrafter"/>
</dbReference>